<sequence length="116" mass="13009">MNGLKQFHFSFWPCWKRRRPFAHSPPPPSPLAPSTGRPGSPFTSAAPFFSPRALPTTTRRHATHTQKYWPGGAGNSKLHSRAILSNFLHIFKITHATTLFPVLSLLSSYCRCHLVS</sequence>
<name>A0A5B7FPM7_PORTR</name>
<dbReference type="EMBL" id="VSRR010007150">
    <property type="protein sequence ID" value="MPC46324.1"/>
    <property type="molecule type" value="Genomic_DNA"/>
</dbReference>
<reference evidence="2 3" key="1">
    <citation type="submission" date="2019-05" db="EMBL/GenBank/DDBJ databases">
        <title>Another draft genome of Portunus trituberculatus and its Hox gene families provides insights of decapod evolution.</title>
        <authorList>
            <person name="Jeong J.-H."/>
            <person name="Song I."/>
            <person name="Kim S."/>
            <person name="Choi T."/>
            <person name="Kim D."/>
            <person name="Ryu S."/>
            <person name="Kim W."/>
        </authorList>
    </citation>
    <scope>NUCLEOTIDE SEQUENCE [LARGE SCALE GENOMIC DNA]</scope>
    <source>
        <tissue evidence="2">Muscle</tissue>
    </source>
</reference>
<protein>
    <submittedName>
        <fullName evidence="2">Uncharacterized protein</fullName>
    </submittedName>
</protein>
<evidence type="ECO:0000313" key="3">
    <source>
        <dbReference type="Proteomes" id="UP000324222"/>
    </source>
</evidence>
<keyword evidence="3" id="KW-1185">Reference proteome</keyword>
<evidence type="ECO:0000313" key="2">
    <source>
        <dbReference type="EMBL" id="MPC46324.1"/>
    </source>
</evidence>
<organism evidence="2 3">
    <name type="scientific">Portunus trituberculatus</name>
    <name type="common">Swimming crab</name>
    <name type="synonym">Neptunus trituberculatus</name>
    <dbReference type="NCBI Taxonomy" id="210409"/>
    <lineage>
        <taxon>Eukaryota</taxon>
        <taxon>Metazoa</taxon>
        <taxon>Ecdysozoa</taxon>
        <taxon>Arthropoda</taxon>
        <taxon>Crustacea</taxon>
        <taxon>Multicrustacea</taxon>
        <taxon>Malacostraca</taxon>
        <taxon>Eumalacostraca</taxon>
        <taxon>Eucarida</taxon>
        <taxon>Decapoda</taxon>
        <taxon>Pleocyemata</taxon>
        <taxon>Brachyura</taxon>
        <taxon>Eubrachyura</taxon>
        <taxon>Portunoidea</taxon>
        <taxon>Portunidae</taxon>
        <taxon>Portuninae</taxon>
        <taxon>Portunus</taxon>
    </lineage>
</organism>
<accession>A0A5B7FPM7</accession>
<dbReference type="AlphaFoldDB" id="A0A5B7FPM7"/>
<feature type="region of interest" description="Disordered" evidence="1">
    <location>
        <begin position="23"/>
        <end position="54"/>
    </location>
</feature>
<evidence type="ECO:0000256" key="1">
    <source>
        <dbReference type="SAM" id="MobiDB-lite"/>
    </source>
</evidence>
<comment type="caution">
    <text evidence="2">The sequence shown here is derived from an EMBL/GenBank/DDBJ whole genome shotgun (WGS) entry which is preliminary data.</text>
</comment>
<proteinExistence type="predicted"/>
<dbReference type="Proteomes" id="UP000324222">
    <property type="component" value="Unassembled WGS sequence"/>
</dbReference>
<gene>
    <name evidence="2" type="ORF">E2C01_040041</name>
</gene>